<comment type="caution">
    <text evidence="1">The sequence shown here is derived from an EMBL/GenBank/DDBJ whole genome shotgun (WGS) entry which is preliminary data.</text>
</comment>
<proteinExistence type="predicted"/>
<accession>E3BHZ6</accession>
<dbReference type="EMBL" id="AEIU01000059">
    <property type="protein sequence ID" value="EFP97435.1"/>
    <property type="molecule type" value="Genomic_DNA"/>
</dbReference>
<name>E3BHZ6_9VIBR</name>
<evidence type="ECO:0000313" key="2">
    <source>
        <dbReference type="Proteomes" id="UP000002943"/>
    </source>
</evidence>
<dbReference type="OrthoDB" id="5887134at2"/>
<evidence type="ECO:0000313" key="1">
    <source>
        <dbReference type="EMBL" id="EFP97435.1"/>
    </source>
</evidence>
<dbReference type="eggNOG" id="ENOG5031PDF">
    <property type="taxonomic scope" value="Bacteria"/>
</dbReference>
<sequence>MSDFTAIGQMVTEARNLLDSIKGGAIRTMQTQFDALKQTFSTDTQQALSNFQNVSNAKIAQQDQALKNAVAPILDKVTVLALTKNQTMDVITGSIPDGFMVNGGVTMELIERISGCPRDRSGYQMQILSEMKSGVKLDFPDFNIREQQYFFRSFNVFRVSWDFPDPFDGSEWLIFPSFSGGNAVNNRPTPISGAGCDAAFVKLESGSLYGGFAAGAKEGKWCFTRQQRESTSFGNYVHPHPVATSRQGSMLVALPVTASGFIDHPHKLFALPELG</sequence>
<protein>
    <submittedName>
        <fullName evidence="1">Uncharacterized protein</fullName>
    </submittedName>
</protein>
<gene>
    <name evidence="1" type="ORF">VIBC2010_18629</name>
</gene>
<keyword evidence="2" id="KW-1185">Reference proteome</keyword>
<dbReference type="Proteomes" id="UP000002943">
    <property type="component" value="Unassembled WGS sequence"/>
</dbReference>
<dbReference type="STRING" id="796620.VIBC2010_18629"/>
<reference evidence="1 2" key="1">
    <citation type="journal article" date="2012" name="Int. J. Syst. Evol. Microbiol.">
        <title>Vibrio caribbeanicus sp. nov., isolated from the marine sponge Scleritoderma cyanea.</title>
        <authorList>
            <person name="Hoffmann M."/>
            <person name="Monday S.R."/>
            <person name="Allard M.W."/>
            <person name="Strain E.A."/>
            <person name="Whittaker P."/>
            <person name="Naum M."/>
            <person name="McCarthy P.J."/>
            <person name="Lopez J.V."/>
            <person name="Fischer M."/>
            <person name="Brown E.W."/>
        </authorList>
    </citation>
    <scope>NUCLEOTIDE SEQUENCE [LARGE SCALE GENOMIC DNA]</scope>
    <source>
        <strain evidence="1 2">ATCC BAA-2122</strain>
    </source>
</reference>
<organism evidence="1 2">
    <name type="scientific">Vibrio caribbeanicus ATCC BAA-2122</name>
    <dbReference type="NCBI Taxonomy" id="796620"/>
    <lineage>
        <taxon>Bacteria</taxon>
        <taxon>Pseudomonadati</taxon>
        <taxon>Pseudomonadota</taxon>
        <taxon>Gammaproteobacteria</taxon>
        <taxon>Vibrionales</taxon>
        <taxon>Vibrionaceae</taxon>
        <taxon>Vibrio</taxon>
    </lineage>
</organism>
<dbReference type="AlphaFoldDB" id="E3BHZ6"/>
<dbReference type="RefSeq" id="WP_009600627.1">
    <property type="nucleotide sequence ID" value="NZ_AEIU01000059.1"/>
</dbReference>